<evidence type="ECO:0000313" key="2">
    <source>
        <dbReference type="Proteomes" id="UP001195483"/>
    </source>
</evidence>
<protein>
    <submittedName>
        <fullName evidence="1">Uncharacterized protein</fullName>
    </submittedName>
</protein>
<dbReference type="AlphaFoldDB" id="A0AAE0S761"/>
<feature type="non-terminal residue" evidence="1">
    <location>
        <position position="77"/>
    </location>
</feature>
<comment type="caution">
    <text evidence="1">The sequence shown here is derived from an EMBL/GenBank/DDBJ whole genome shotgun (WGS) entry which is preliminary data.</text>
</comment>
<reference evidence="1" key="1">
    <citation type="journal article" date="2021" name="Genome Biol. Evol.">
        <title>A High-Quality Reference Genome for a Parasitic Bivalve with Doubly Uniparental Inheritance (Bivalvia: Unionida).</title>
        <authorList>
            <person name="Smith C.H."/>
        </authorList>
    </citation>
    <scope>NUCLEOTIDE SEQUENCE</scope>
    <source>
        <strain evidence="1">CHS0354</strain>
    </source>
</reference>
<reference evidence="1" key="2">
    <citation type="journal article" date="2021" name="Genome Biol. Evol.">
        <title>Developing a high-quality reference genome for a parasitic bivalve with doubly uniparental inheritance (Bivalvia: Unionida).</title>
        <authorList>
            <person name="Smith C.H."/>
        </authorList>
    </citation>
    <scope>NUCLEOTIDE SEQUENCE</scope>
    <source>
        <strain evidence="1">CHS0354</strain>
        <tissue evidence="1">Mantle</tissue>
    </source>
</reference>
<keyword evidence="2" id="KW-1185">Reference proteome</keyword>
<gene>
    <name evidence="1" type="ORF">CHS0354_027069</name>
</gene>
<feature type="non-terminal residue" evidence="1">
    <location>
        <position position="1"/>
    </location>
</feature>
<reference evidence="1" key="3">
    <citation type="submission" date="2023-05" db="EMBL/GenBank/DDBJ databases">
        <authorList>
            <person name="Smith C.H."/>
        </authorList>
    </citation>
    <scope>NUCLEOTIDE SEQUENCE</scope>
    <source>
        <strain evidence="1">CHS0354</strain>
        <tissue evidence="1">Mantle</tissue>
    </source>
</reference>
<organism evidence="1 2">
    <name type="scientific">Potamilus streckersoni</name>
    <dbReference type="NCBI Taxonomy" id="2493646"/>
    <lineage>
        <taxon>Eukaryota</taxon>
        <taxon>Metazoa</taxon>
        <taxon>Spiralia</taxon>
        <taxon>Lophotrochozoa</taxon>
        <taxon>Mollusca</taxon>
        <taxon>Bivalvia</taxon>
        <taxon>Autobranchia</taxon>
        <taxon>Heteroconchia</taxon>
        <taxon>Palaeoheterodonta</taxon>
        <taxon>Unionida</taxon>
        <taxon>Unionoidea</taxon>
        <taxon>Unionidae</taxon>
        <taxon>Ambleminae</taxon>
        <taxon>Lampsilini</taxon>
        <taxon>Potamilus</taxon>
    </lineage>
</organism>
<accession>A0AAE0S761</accession>
<dbReference type="EMBL" id="JAEAOA010001618">
    <property type="protein sequence ID" value="KAK3586586.1"/>
    <property type="molecule type" value="Genomic_DNA"/>
</dbReference>
<proteinExistence type="predicted"/>
<name>A0AAE0S761_9BIVA</name>
<dbReference type="Proteomes" id="UP001195483">
    <property type="component" value="Unassembled WGS sequence"/>
</dbReference>
<evidence type="ECO:0000313" key="1">
    <source>
        <dbReference type="EMBL" id="KAK3586586.1"/>
    </source>
</evidence>
<sequence length="77" mass="8849">KLTTFESDKLQEYAELLSTATHAGTRLSSLMSLALNDDNITDCKFTMRNNKSCIYFRLTEQTTYRLDTKNEVFSISL</sequence>